<proteinExistence type="predicted"/>
<dbReference type="EMBL" id="AMFJ01028881">
    <property type="protein sequence ID" value="EKD44399.1"/>
    <property type="molecule type" value="Genomic_DNA"/>
</dbReference>
<name>K2A2Z6_9BACT</name>
<organism evidence="1">
    <name type="scientific">uncultured bacterium</name>
    <name type="common">gcode 4</name>
    <dbReference type="NCBI Taxonomy" id="1234023"/>
    <lineage>
        <taxon>Bacteria</taxon>
        <taxon>environmental samples</taxon>
    </lineage>
</organism>
<comment type="caution">
    <text evidence="1">The sequence shown here is derived from an EMBL/GenBank/DDBJ whole genome shotgun (WGS) entry which is preliminary data.</text>
</comment>
<dbReference type="AlphaFoldDB" id="K2A2Z6"/>
<dbReference type="InterPro" id="IPR043707">
    <property type="entry name" value="DUF5647"/>
</dbReference>
<protein>
    <submittedName>
        <fullName evidence="1">Uncharacterized protein</fullName>
    </submittedName>
</protein>
<gene>
    <name evidence="1" type="ORF">ACD_71C00150G0002</name>
</gene>
<sequence>MKRRKRYRRHFRRTRRSESLRNLLLAVTQKKTDLRKVKLVSHYFTLSPQRDERVTYVYKVNVEDDSDVVEITCVSYDLLLENEWITVVYYDSHHGGILHRHEDHNLVKNTEIVSSERIKKKGTQKQLLTWVIHDLTHSYLSYKNRFLRINKKYLQRKSITVWFKITSIRKKSMSKAKIIFKNISLSEKFSLYYLDNPNLFVDFPNNASIVIFSKSDNELNKSNDKILKDLIQEGTEVVKVQETSDQNTPWRFSSP</sequence>
<evidence type="ECO:0000313" key="1">
    <source>
        <dbReference type="EMBL" id="EKD44399.1"/>
    </source>
</evidence>
<reference evidence="1" key="1">
    <citation type="journal article" date="2012" name="Science">
        <title>Fermentation, hydrogen, and sulfur metabolism in multiple uncultivated bacterial phyla.</title>
        <authorList>
            <person name="Wrighton K.C."/>
            <person name="Thomas B.C."/>
            <person name="Sharon I."/>
            <person name="Miller C.S."/>
            <person name="Castelle C.J."/>
            <person name="VerBerkmoes N.C."/>
            <person name="Wilkins M.J."/>
            <person name="Hettich R.L."/>
            <person name="Lipton M.S."/>
            <person name="Williams K.H."/>
            <person name="Long P.E."/>
            <person name="Banfield J.F."/>
        </authorList>
    </citation>
    <scope>NUCLEOTIDE SEQUENCE [LARGE SCALE GENOMIC DNA]</scope>
</reference>
<dbReference type="Pfam" id="PF18882">
    <property type="entry name" value="DUF5647"/>
    <property type="match status" value="1"/>
</dbReference>
<accession>K2A2Z6</accession>